<evidence type="ECO:0000313" key="2">
    <source>
        <dbReference type="EMBL" id="GAA1785607.1"/>
    </source>
</evidence>
<comment type="caution">
    <text evidence="2">The sequence shown here is derived from an EMBL/GenBank/DDBJ whole genome shotgun (WGS) entry which is preliminary data.</text>
</comment>
<dbReference type="RefSeq" id="WP_344081798.1">
    <property type="nucleotide sequence ID" value="NZ_BAAAPO010000015.1"/>
</dbReference>
<proteinExistence type="predicted"/>
<keyword evidence="3" id="KW-1185">Reference proteome</keyword>
<feature type="region of interest" description="Disordered" evidence="1">
    <location>
        <begin position="221"/>
        <end position="288"/>
    </location>
</feature>
<sequence length="403" mass="43141">MSRLPGLAAWEAAQKSNCEDNMSIAGAPDNTAMALHERDTGSPDDGVQSASVGPAAGSDGTIQSEVLLTLVQTRAQIVSMMANPALGPLAKQVGCLLWAITETWKPGETKRIPWTEIADAIAWTSTKVLADETVDLVAHPHPRMISAAIKQLECAGYIIVNRVVCTGRGKPAAVSMKRRTVADPYCQKGPGSDFRVWTNAITAEYAAEKGAGDMRAYDGKAVGHMHPSEGKGACDRQASEEEGAGGLHPYKETSSHKGTCPQADLSPADTLPSCGDSAAAEPPAPAWSEVTDAESVLALVKRSLDRRALREWSSSRQREAQQGLQAWMVGSGASAPEALYLVSAWVADRRLANCNFLTEWLMRHAEQASAIRDLLHQGDPTSVIEAGHEDGREWRRGRLRKAG</sequence>
<evidence type="ECO:0000256" key="1">
    <source>
        <dbReference type="SAM" id="MobiDB-lite"/>
    </source>
</evidence>
<evidence type="ECO:0008006" key="4">
    <source>
        <dbReference type="Google" id="ProtNLM"/>
    </source>
</evidence>
<name>A0ABN2LEN0_9MICO</name>
<dbReference type="EMBL" id="BAAAPO010000015">
    <property type="protein sequence ID" value="GAA1785607.1"/>
    <property type="molecule type" value="Genomic_DNA"/>
</dbReference>
<feature type="compositionally biased region" description="Basic and acidic residues" evidence="1">
    <location>
        <begin position="226"/>
        <end position="239"/>
    </location>
</feature>
<evidence type="ECO:0000313" key="3">
    <source>
        <dbReference type="Proteomes" id="UP001499938"/>
    </source>
</evidence>
<organism evidence="2 3">
    <name type="scientific">Nostocoides veronense</name>
    <dbReference type="NCBI Taxonomy" id="330836"/>
    <lineage>
        <taxon>Bacteria</taxon>
        <taxon>Bacillati</taxon>
        <taxon>Actinomycetota</taxon>
        <taxon>Actinomycetes</taxon>
        <taxon>Micrococcales</taxon>
        <taxon>Intrasporangiaceae</taxon>
        <taxon>Nostocoides</taxon>
    </lineage>
</organism>
<gene>
    <name evidence="2" type="ORF">GCM10009811_08430</name>
</gene>
<reference evidence="2 3" key="1">
    <citation type="journal article" date="2019" name="Int. J. Syst. Evol. Microbiol.">
        <title>The Global Catalogue of Microorganisms (GCM) 10K type strain sequencing project: providing services to taxonomists for standard genome sequencing and annotation.</title>
        <authorList>
            <consortium name="The Broad Institute Genomics Platform"/>
            <consortium name="The Broad Institute Genome Sequencing Center for Infectious Disease"/>
            <person name="Wu L."/>
            <person name="Ma J."/>
        </authorList>
    </citation>
    <scope>NUCLEOTIDE SEQUENCE [LARGE SCALE GENOMIC DNA]</scope>
    <source>
        <strain evidence="2 3">JCM 15592</strain>
    </source>
</reference>
<feature type="region of interest" description="Disordered" evidence="1">
    <location>
        <begin position="34"/>
        <end position="58"/>
    </location>
</feature>
<accession>A0ABN2LEN0</accession>
<dbReference type="Proteomes" id="UP001499938">
    <property type="component" value="Unassembled WGS sequence"/>
</dbReference>
<protein>
    <recommendedName>
        <fullName evidence="4">Replication protein</fullName>
    </recommendedName>
</protein>